<keyword evidence="1" id="KW-0812">Transmembrane</keyword>
<dbReference type="AlphaFoldDB" id="A0A1G6RXF8"/>
<keyword evidence="1" id="KW-1133">Transmembrane helix</keyword>
<protein>
    <submittedName>
        <fullName evidence="2">Uncharacterized protein</fullName>
    </submittedName>
</protein>
<evidence type="ECO:0000313" key="3">
    <source>
        <dbReference type="Proteomes" id="UP000199501"/>
    </source>
</evidence>
<proteinExistence type="predicted"/>
<evidence type="ECO:0000313" key="2">
    <source>
        <dbReference type="EMBL" id="SDD08616.1"/>
    </source>
</evidence>
<keyword evidence="1" id="KW-0472">Membrane</keyword>
<feature type="transmembrane region" description="Helical" evidence="1">
    <location>
        <begin position="34"/>
        <end position="53"/>
    </location>
</feature>
<reference evidence="3" key="1">
    <citation type="submission" date="2016-10" db="EMBL/GenBank/DDBJ databases">
        <authorList>
            <person name="Varghese N."/>
            <person name="Submissions S."/>
        </authorList>
    </citation>
    <scope>NUCLEOTIDE SEQUENCE [LARGE SCALE GENOMIC DNA]</scope>
    <source>
        <strain evidence="3">IBRC-M 10403</strain>
    </source>
</reference>
<feature type="transmembrane region" description="Helical" evidence="1">
    <location>
        <begin position="65"/>
        <end position="98"/>
    </location>
</feature>
<evidence type="ECO:0000256" key="1">
    <source>
        <dbReference type="SAM" id="Phobius"/>
    </source>
</evidence>
<dbReference type="STRING" id="1271860.SAMN05216174_10752"/>
<dbReference type="OrthoDB" id="3827100at2"/>
<organism evidence="2 3">
    <name type="scientific">Actinokineospora iranica</name>
    <dbReference type="NCBI Taxonomy" id="1271860"/>
    <lineage>
        <taxon>Bacteria</taxon>
        <taxon>Bacillati</taxon>
        <taxon>Actinomycetota</taxon>
        <taxon>Actinomycetes</taxon>
        <taxon>Pseudonocardiales</taxon>
        <taxon>Pseudonocardiaceae</taxon>
        <taxon>Actinokineospora</taxon>
    </lineage>
</organism>
<keyword evidence="3" id="KW-1185">Reference proteome</keyword>
<gene>
    <name evidence="2" type="ORF">SAMN05216174_10752</name>
</gene>
<accession>A0A1G6RXF8</accession>
<name>A0A1G6RXF8_9PSEU</name>
<sequence length="175" mass="18453">MLRRWYRLAWTATAGVVAFAGVSAGVVLLRSWTLFFLAMTAVCLGLAASAAFADIDQAAPGRTRTIAAFAVGLIGTAGLVTVLEWVAFALLATLAAAAVPLLGPGRLSTPDLCARWNAGLDALRTAATPAEAAAILRDRQRCLDELERRDPDGFRRWLATPGADPATVLRPHQGT</sequence>
<dbReference type="RefSeq" id="WP_091451043.1">
    <property type="nucleotide sequence ID" value="NZ_FMZZ01000007.1"/>
</dbReference>
<dbReference type="EMBL" id="FMZZ01000007">
    <property type="protein sequence ID" value="SDD08616.1"/>
    <property type="molecule type" value="Genomic_DNA"/>
</dbReference>
<dbReference type="Proteomes" id="UP000199501">
    <property type="component" value="Unassembled WGS sequence"/>
</dbReference>